<reference evidence="2" key="1">
    <citation type="submission" date="2016-05" db="EMBL/GenBank/DDBJ databases">
        <title>Comparative genomics of biotechnologically important yeasts.</title>
        <authorList>
            <consortium name="DOE Joint Genome Institute"/>
            <person name="Riley R."/>
            <person name="Haridas S."/>
            <person name="Wolfe K.H."/>
            <person name="Lopes M.R."/>
            <person name="Hittinger C.T."/>
            <person name="Goker M."/>
            <person name="Salamov A."/>
            <person name="Wisecaver J."/>
            <person name="Long T.M."/>
            <person name="Aerts A.L."/>
            <person name="Barry K."/>
            <person name="Choi C."/>
            <person name="Clum A."/>
            <person name="Coughlan A.Y."/>
            <person name="Deshpande S."/>
            <person name="Douglass A.P."/>
            <person name="Hanson S.J."/>
            <person name="Klenk H.-P."/>
            <person name="Labutti K."/>
            <person name="Lapidus A."/>
            <person name="Lindquist E."/>
            <person name="Lipzen A."/>
            <person name="Meier-Kolthoff J.P."/>
            <person name="Ohm R.A."/>
            <person name="Otillar R.P."/>
            <person name="Pangilinan J."/>
            <person name="Peng Y."/>
            <person name="Rokas A."/>
            <person name="Rosa C.A."/>
            <person name="Scheuner C."/>
            <person name="Sibirny A.A."/>
            <person name="Slot J.C."/>
            <person name="Stielow J.B."/>
            <person name="Sun H."/>
            <person name="Kurtzman C.P."/>
            <person name="Blackwell M."/>
            <person name="Grigoriev I.V."/>
            <person name="Jeffries T.W."/>
        </authorList>
    </citation>
    <scope>NUCLEOTIDE SEQUENCE [LARGE SCALE GENOMIC DNA]</scope>
    <source>
        <strain evidence="2">DSM 1968</strain>
    </source>
</reference>
<organism evidence="1 2">
    <name type="scientific">Ascoidea rubescens DSM 1968</name>
    <dbReference type="NCBI Taxonomy" id="1344418"/>
    <lineage>
        <taxon>Eukaryota</taxon>
        <taxon>Fungi</taxon>
        <taxon>Dikarya</taxon>
        <taxon>Ascomycota</taxon>
        <taxon>Saccharomycotina</taxon>
        <taxon>Saccharomycetes</taxon>
        <taxon>Ascoideaceae</taxon>
        <taxon>Ascoidea</taxon>
    </lineage>
</organism>
<protein>
    <submittedName>
        <fullName evidence="1">Uncharacterized protein</fullName>
    </submittedName>
</protein>
<dbReference type="GeneID" id="30962401"/>
<name>A0A1D2VCL0_9ASCO</name>
<dbReference type="AlphaFoldDB" id="A0A1D2VCL0"/>
<sequence>MLLADMQCACASVVNCALSRAQCTHMRLYCLCVLDAHPPYQECSHNHFRGFRSLLGRFVASSKTCIKSLKNHRKKVKKKTHYISLVYFVIIFHY</sequence>
<evidence type="ECO:0000313" key="2">
    <source>
        <dbReference type="Proteomes" id="UP000095038"/>
    </source>
</evidence>
<dbReference type="InParanoid" id="A0A1D2VCL0"/>
<proteinExistence type="predicted"/>
<evidence type="ECO:0000313" key="1">
    <source>
        <dbReference type="EMBL" id="ODV59371.1"/>
    </source>
</evidence>
<gene>
    <name evidence="1" type="ORF">ASCRUDRAFT_112025</name>
</gene>
<dbReference type="EMBL" id="KV454486">
    <property type="protein sequence ID" value="ODV59371.1"/>
    <property type="molecule type" value="Genomic_DNA"/>
</dbReference>
<dbReference type="Proteomes" id="UP000095038">
    <property type="component" value="Unassembled WGS sequence"/>
</dbReference>
<keyword evidence="2" id="KW-1185">Reference proteome</keyword>
<accession>A0A1D2VCL0</accession>
<dbReference type="RefSeq" id="XP_020045678.1">
    <property type="nucleotide sequence ID" value="XM_020188765.1"/>
</dbReference>